<dbReference type="InterPro" id="IPR050832">
    <property type="entry name" value="Bact_Acetyltransf"/>
</dbReference>
<feature type="domain" description="N-acetyltransferase" evidence="3">
    <location>
        <begin position="1"/>
        <end position="149"/>
    </location>
</feature>
<accession>A0A494WZU3</accession>
<dbReference type="PROSITE" id="PS51186">
    <property type="entry name" value="GNAT"/>
    <property type="match status" value="1"/>
</dbReference>
<proteinExistence type="predicted"/>
<evidence type="ECO:0000256" key="1">
    <source>
        <dbReference type="ARBA" id="ARBA00022679"/>
    </source>
</evidence>
<keyword evidence="5" id="KW-1185">Reference proteome</keyword>
<dbReference type="PANTHER" id="PTHR43877:SF2">
    <property type="entry name" value="AMINOALKYLPHOSPHONATE N-ACETYLTRANSFERASE-RELATED"/>
    <property type="match status" value="1"/>
</dbReference>
<organism evidence="4 5">
    <name type="scientific">Trinickia fusca</name>
    <dbReference type="NCBI Taxonomy" id="2419777"/>
    <lineage>
        <taxon>Bacteria</taxon>
        <taxon>Pseudomonadati</taxon>
        <taxon>Pseudomonadota</taxon>
        <taxon>Betaproteobacteria</taxon>
        <taxon>Burkholderiales</taxon>
        <taxon>Burkholderiaceae</taxon>
        <taxon>Trinickia</taxon>
    </lineage>
</organism>
<dbReference type="InterPro" id="IPR016181">
    <property type="entry name" value="Acyl_CoA_acyltransferase"/>
</dbReference>
<gene>
    <name evidence="4" type="ORF">D7S89_25330</name>
</gene>
<evidence type="ECO:0000259" key="3">
    <source>
        <dbReference type="PROSITE" id="PS51186"/>
    </source>
</evidence>
<protein>
    <submittedName>
        <fullName evidence="4">N-acetyltransferase</fullName>
    </submittedName>
</protein>
<dbReference type="EMBL" id="RBZV01000018">
    <property type="protein sequence ID" value="RKP43620.1"/>
    <property type="molecule type" value="Genomic_DNA"/>
</dbReference>
<keyword evidence="1 4" id="KW-0808">Transferase</keyword>
<dbReference type="AlphaFoldDB" id="A0A494WZU3"/>
<sequence>MRIRPFEKRDLDEVARLFDEYRQFYEQPSDLERARQFIGSRMENGESVLLVAEDAKGALGGFCQLYPTFCSVLAEPIYVLYDLYVAPAARRHGVARALLGAAHERARADGKARADLTTAKTNVNAQALYESMGWKQDEVFLTYNLDVRG</sequence>
<dbReference type="Gene3D" id="3.40.630.30">
    <property type="match status" value="1"/>
</dbReference>
<dbReference type="PANTHER" id="PTHR43877">
    <property type="entry name" value="AMINOALKYLPHOSPHONATE N-ACETYLTRANSFERASE-RELATED-RELATED"/>
    <property type="match status" value="1"/>
</dbReference>
<dbReference type="RefSeq" id="WP_121281673.1">
    <property type="nucleotide sequence ID" value="NZ_RBZV01000018.1"/>
</dbReference>
<dbReference type="OrthoDB" id="9792929at2"/>
<dbReference type="Proteomes" id="UP000280434">
    <property type="component" value="Unassembled WGS sequence"/>
</dbReference>
<evidence type="ECO:0000313" key="4">
    <source>
        <dbReference type="EMBL" id="RKP43620.1"/>
    </source>
</evidence>
<dbReference type="GO" id="GO:0016747">
    <property type="term" value="F:acyltransferase activity, transferring groups other than amino-acyl groups"/>
    <property type="evidence" value="ECO:0007669"/>
    <property type="project" value="InterPro"/>
</dbReference>
<name>A0A494WZU3_9BURK</name>
<dbReference type="CDD" id="cd04301">
    <property type="entry name" value="NAT_SF"/>
    <property type="match status" value="1"/>
</dbReference>
<keyword evidence="2" id="KW-0012">Acyltransferase</keyword>
<dbReference type="Pfam" id="PF00583">
    <property type="entry name" value="Acetyltransf_1"/>
    <property type="match status" value="1"/>
</dbReference>
<dbReference type="SUPFAM" id="SSF55729">
    <property type="entry name" value="Acyl-CoA N-acyltransferases (Nat)"/>
    <property type="match status" value="1"/>
</dbReference>
<dbReference type="InterPro" id="IPR000182">
    <property type="entry name" value="GNAT_dom"/>
</dbReference>
<comment type="caution">
    <text evidence="4">The sequence shown here is derived from an EMBL/GenBank/DDBJ whole genome shotgun (WGS) entry which is preliminary data.</text>
</comment>
<reference evidence="4 5" key="1">
    <citation type="submission" date="2018-10" db="EMBL/GenBank/DDBJ databases">
        <title>Paraburkholderia sp. 7MK8-2, isolated from soil.</title>
        <authorList>
            <person name="Gao Z.-H."/>
            <person name="Qiu L.-H."/>
        </authorList>
    </citation>
    <scope>NUCLEOTIDE SEQUENCE [LARGE SCALE GENOMIC DNA]</scope>
    <source>
        <strain evidence="4 5">7MK8-2</strain>
    </source>
</reference>
<evidence type="ECO:0000256" key="2">
    <source>
        <dbReference type="ARBA" id="ARBA00023315"/>
    </source>
</evidence>
<evidence type="ECO:0000313" key="5">
    <source>
        <dbReference type="Proteomes" id="UP000280434"/>
    </source>
</evidence>